<evidence type="ECO:0000313" key="7">
    <source>
        <dbReference type="EMBL" id="KAJ9158947.1"/>
    </source>
</evidence>
<organism evidence="7 8">
    <name type="scientific">Hevea brasiliensis</name>
    <name type="common">Para rubber tree</name>
    <name type="synonym">Siphonia brasiliensis</name>
    <dbReference type="NCBI Taxonomy" id="3981"/>
    <lineage>
        <taxon>Eukaryota</taxon>
        <taxon>Viridiplantae</taxon>
        <taxon>Streptophyta</taxon>
        <taxon>Embryophyta</taxon>
        <taxon>Tracheophyta</taxon>
        <taxon>Spermatophyta</taxon>
        <taxon>Magnoliopsida</taxon>
        <taxon>eudicotyledons</taxon>
        <taxon>Gunneridae</taxon>
        <taxon>Pentapetalae</taxon>
        <taxon>rosids</taxon>
        <taxon>fabids</taxon>
        <taxon>Malpighiales</taxon>
        <taxon>Euphorbiaceae</taxon>
        <taxon>Crotonoideae</taxon>
        <taxon>Micrandreae</taxon>
        <taxon>Hevea</taxon>
    </lineage>
</organism>
<keyword evidence="4" id="KW-0804">Transcription</keyword>
<keyword evidence="2" id="KW-0805">Transcription regulation</keyword>
<evidence type="ECO:0000256" key="1">
    <source>
        <dbReference type="ARBA" id="ARBA00004123"/>
    </source>
</evidence>
<protein>
    <recommendedName>
        <fullName evidence="6">TF-B3 domain-containing protein</fullName>
    </recommendedName>
</protein>
<evidence type="ECO:0000256" key="2">
    <source>
        <dbReference type="ARBA" id="ARBA00023015"/>
    </source>
</evidence>
<evidence type="ECO:0000256" key="3">
    <source>
        <dbReference type="ARBA" id="ARBA00023125"/>
    </source>
</evidence>
<dbReference type="PANTHER" id="PTHR31140">
    <property type="entry name" value="B3 DOMAIN-CONTAINING TRANSCRIPTION FACTOR ABI3"/>
    <property type="match status" value="1"/>
</dbReference>
<evidence type="ECO:0000256" key="4">
    <source>
        <dbReference type="ARBA" id="ARBA00023163"/>
    </source>
</evidence>
<evidence type="ECO:0000259" key="6">
    <source>
        <dbReference type="PROSITE" id="PS50863"/>
    </source>
</evidence>
<dbReference type="Gene3D" id="2.40.330.10">
    <property type="entry name" value="DNA-binding pseudobarrel domain"/>
    <property type="match status" value="1"/>
</dbReference>
<name>A0ABQ9L2M9_HEVBR</name>
<dbReference type="InterPro" id="IPR003340">
    <property type="entry name" value="B3_DNA-bd"/>
</dbReference>
<comment type="subcellular location">
    <subcellularLocation>
        <location evidence="1">Nucleus</location>
    </subcellularLocation>
</comment>
<keyword evidence="8" id="KW-1185">Reference proteome</keyword>
<evidence type="ECO:0000256" key="5">
    <source>
        <dbReference type="ARBA" id="ARBA00023242"/>
    </source>
</evidence>
<sequence>MKAFSSKVLTQTDIERRFSVPSDALQYFPFVEGDDSLVDLKIKDTEGHLWSFRCKCRKGPYPKPVLSKGWLEFVHGKRLRVGDKVYLYKKEDEVAGVQFRIAVKRKILRLMGEDIWVAVEHLHLYGV</sequence>
<dbReference type="InterPro" id="IPR015300">
    <property type="entry name" value="DNA-bd_pseudobarrel_sf"/>
</dbReference>
<dbReference type="PANTHER" id="PTHR31140:SF145">
    <property type="entry name" value="TF-B3 DOMAIN-CONTAINING PROTEIN"/>
    <property type="match status" value="1"/>
</dbReference>
<dbReference type="EMBL" id="JARPOI010000014">
    <property type="protein sequence ID" value="KAJ9158947.1"/>
    <property type="molecule type" value="Genomic_DNA"/>
</dbReference>
<dbReference type="PROSITE" id="PS50863">
    <property type="entry name" value="B3"/>
    <property type="match status" value="1"/>
</dbReference>
<comment type="caution">
    <text evidence="7">The sequence shown here is derived from an EMBL/GenBank/DDBJ whole genome shotgun (WGS) entry which is preliminary data.</text>
</comment>
<accession>A0ABQ9L2M9</accession>
<gene>
    <name evidence="7" type="ORF">P3X46_024488</name>
</gene>
<evidence type="ECO:0000313" key="8">
    <source>
        <dbReference type="Proteomes" id="UP001174677"/>
    </source>
</evidence>
<dbReference type="Proteomes" id="UP001174677">
    <property type="component" value="Chromosome 14"/>
</dbReference>
<reference evidence="7" key="1">
    <citation type="journal article" date="2023" name="Plant Biotechnol. J.">
        <title>Chromosome-level wild Hevea brasiliensis genome provides new tools for genomic-assisted breeding and valuable loci to elevate rubber yield.</title>
        <authorList>
            <person name="Cheng H."/>
            <person name="Song X."/>
            <person name="Hu Y."/>
            <person name="Wu T."/>
            <person name="Yang Q."/>
            <person name="An Z."/>
            <person name="Feng S."/>
            <person name="Deng Z."/>
            <person name="Wu W."/>
            <person name="Zeng X."/>
            <person name="Tu M."/>
            <person name="Wang X."/>
            <person name="Huang H."/>
        </authorList>
    </citation>
    <scope>NUCLEOTIDE SEQUENCE</scope>
    <source>
        <strain evidence="7">MT/VB/25A 57/8</strain>
    </source>
</reference>
<keyword evidence="3" id="KW-0238">DNA-binding</keyword>
<dbReference type="CDD" id="cd10017">
    <property type="entry name" value="B3_DNA"/>
    <property type="match status" value="1"/>
</dbReference>
<dbReference type="SUPFAM" id="SSF101936">
    <property type="entry name" value="DNA-binding pseudobarrel domain"/>
    <property type="match status" value="1"/>
</dbReference>
<keyword evidence="5" id="KW-0539">Nucleus</keyword>
<dbReference type="InterPro" id="IPR044800">
    <property type="entry name" value="LEC2-like"/>
</dbReference>
<dbReference type="Pfam" id="PF02362">
    <property type="entry name" value="B3"/>
    <property type="match status" value="1"/>
</dbReference>
<feature type="domain" description="TF-B3" evidence="6">
    <location>
        <begin position="3"/>
        <end position="107"/>
    </location>
</feature>
<proteinExistence type="predicted"/>